<dbReference type="InterPro" id="IPR001628">
    <property type="entry name" value="Znf_hrmn_rcpt"/>
</dbReference>
<dbReference type="PANTHER" id="PTHR24083">
    <property type="entry name" value="NUCLEAR HORMONE RECEPTOR"/>
    <property type="match status" value="1"/>
</dbReference>
<dbReference type="AlphaFoldDB" id="A0A9W3BD85"/>
<feature type="compositionally biased region" description="Low complexity" evidence="11">
    <location>
        <begin position="248"/>
        <end position="260"/>
    </location>
</feature>
<dbReference type="SMART" id="SM00430">
    <property type="entry name" value="HOLI"/>
    <property type="match status" value="1"/>
</dbReference>
<keyword evidence="2 10" id="KW-0479">Metal-binding</keyword>
<evidence type="ECO:0000256" key="8">
    <source>
        <dbReference type="ARBA" id="ARBA00023170"/>
    </source>
</evidence>
<dbReference type="SUPFAM" id="SSF57716">
    <property type="entry name" value="Glucocorticoid receptor-like (DNA-binding domain)"/>
    <property type="match status" value="1"/>
</dbReference>
<dbReference type="GO" id="GO:0043565">
    <property type="term" value="F:sequence-specific DNA binding"/>
    <property type="evidence" value="ECO:0007669"/>
    <property type="project" value="InterPro"/>
</dbReference>
<dbReference type="Pfam" id="PF00104">
    <property type="entry name" value="Hormone_recep"/>
    <property type="match status" value="1"/>
</dbReference>
<dbReference type="PROSITE" id="PS51030">
    <property type="entry name" value="NUCLEAR_REC_DBD_2"/>
    <property type="match status" value="1"/>
</dbReference>
<evidence type="ECO:0000259" key="12">
    <source>
        <dbReference type="PROSITE" id="PS51030"/>
    </source>
</evidence>
<dbReference type="GO" id="GO:0005634">
    <property type="term" value="C:nucleus"/>
    <property type="evidence" value="ECO:0007669"/>
    <property type="project" value="UniProtKB-SubCell"/>
</dbReference>
<dbReference type="InterPro" id="IPR050274">
    <property type="entry name" value="Nuclear_hormone_rcpt_NR2"/>
</dbReference>
<dbReference type="PROSITE" id="PS00031">
    <property type="entry name" value="NUCLEAR_REC_DBD_1"/>
    <property type="match status" value="1"/>
</dbReference>
<keyword evidence="14" id="KW-1185">Reference proteome</keyword>
<dbReference type="FunFam" id="3.30.50.10:FF:000006">
    <property type="entry name" value="Nuclear receptor subfamily 5 group A member"/>
    <property type="match status" value="1"/>
</dbReference>
<dbReference type="Gene3D" id="3.30.50.10">
    <property type="entry name" value="Erythroid Transcription Factor GATA-1, subunit A"/>
    <property type="match status" value="1"/>
</dbReference>
<feature type="compositionally biased region" description="Polar residues" evidence="11">
    <location>
        <begin position="234"/>
        <end position="243"/>
    </location>
</feature>
<keyword evidence="8 10" id="KW-0675">Receptor</keyword>
<dbReference type="Gene3D" id="1.10.565.10">
    <property type="entry name" value="Retinoid X Receptor"/>
    <property type="match status" value="1"/>
</dbReference>
<accession>A0A9W3BD85</accession>
<evidence type="ECO:0000256" key="3">
    <source>
        <dbReference type="ARBA" id="ARBA00022771"/>
    </source>
</evidence>
<dbReference type="GO" id="GO:0003700">
    <property type="term" value="F:DNA-binding transcription factor activity"/>
    <property type="evidence" value="ECO:0007669"/>
    <property type="project" value="InterPro"/>
</dbReference>
<dbReference type="PRINTS" id="PR00398">
    <property type="entry name" value="STRDHORMONER"/>
</dbReference>
<dbReference type="OrthoDB" id="5771769at2759"/>
<reference evidence="15" key="1">
    <citation type="submission" date="2025-08" db="UniProtKB">
        <authorList>
            <consortium name="RefSeq"/>
        </authorList>
    </citation>
    <scope>IDENTIFICATION</scope>
</reference>
<evidence type="ECO:0000256" key="2">
    <source>
        <dbReference type="ARBA" id="ARBA00022723"/>
    </source>
</evidence>
<keyword evidence="9 10" id="KW-0539">Nucleus</keyword>
<dbReference type="SUPFAM" id="SSF48508">
    <property type="entry name" value="Nuclear receptor ligand-binding domain"/>
    <property type="match status" value="1"/>
</dbReference>
<feature type="domain" description="NR LBD" evidence="13">
    <location>
        <begin position="272"/>
        <end position="520"/>
    </location>
</feature>
<organism evidence="14 15">
    <name type="scientific">Biomphalaria glabrata</name>
    <name type="common">Bloodfluke planorb</name>
    <name type="synonym">Freshwater snail</name>
    <dbReference type="NCBI Taxonomy" id="6526"/>
    <lineage>
        <taxon>Eukaryota</taxon>
        <taxon>Metazoa</taxon>
        <taxon>Spiralia</taxon>
        <taxon>Lophotrochozoa</taxon>
        <taxon>Mollusca</taxon>
        <taxon>Gastropoda</taxon>
        <taxon>Heterobranchia</taxon>
        <taxon>Euthyneura</taxon>
        <taxon>Panpulmonata</taxon>
        <taxon>Hygrophila</taxon>
        <taxon>Lymnaeoidea</taxon>
        <taxon>Planorbidae</taxon>
        <taxon>Biomphalaria</taxon>
    </lineage>
</organism>
<comment type="subcellular location">
    <subcellularLocation>
        <location evidence="1 10">Nucleus</location>
    </subcellularLocation>
</comment>
<dbReference type="CDD" id="cd07164">
    <property type="entry name" value="NR_DBD_PNR_like_1"/>
    <property type="match status" value="1"/>
</dbReference>
<dbReference type="Proteomes" id="UP001165740">
    <property type="component" value="Chromosome 9"/>
</dbReference>
<dbReference type="InterPro" id="IPR035500">
    <property type="entry name" value="NHR-like_dom_sf"/>
</dbReference>
<comment type="similarity">
    <text evidence="10">Belongs to the nuclear hormone receptor family.</text>
</comment>
<evidence type="ECO:0000256" key="5">
    <source>
        <dbReference type="ARBA" id="ARBA00023015"/>
    </source>
</evidence>
<protein>
    <submittedName>
        <fullName evidence="15">Nuclear receptor subfamily 2 group E member 1-like</fullName>
    </submittedName>
</protein>
<keyword evidence="3 10" id="KW-0863">Zinc-finger</keyword>
<evidence type="ECO:0000256" key="10">
    <source>
        <dbReference type="RuleBase" id="RU004334"/>
    </source>
</evidence>
<dbReference type="Pfam" id="PF00105">
    <property type="entry name" value="zf-C4"/>
    <property type="match status" value="1"/>
</dbReference>
<keyword evidence="6 10" id="KW-0238">DNA-binding</keyword>
<evidence type="ECO:0000256" key="11">
    <source>
        <dbReference type="SAM" id="MobiDB-lite"/>
    </source>
</evidence>
<evidence type="ECO:0000256" key="6">
    <source>
        <dbReference type="ARBA" id="ARBA00023125"/>
    </source>
</evidence>
<feature type="domain" description="Nuclear receptor" evidence="12">
    <location>
        <begin position="17"/>
        <end position="92"/>
    </location>
</feature>
<dbReference type="PRINTS" id="PR00047">
    <property type="entry name" value="STROIDFINGER"/>
</dbReference>
<gene>
    <name evidence="15" type="primary">LOC106072301</name>
</gene>
<evidence type="ECO:0000256" key="1">
    <source>
        <dbReference type="ARBA" id="ARBA00004123"/>
    </source>
</evidence>
<evidence type="ECO:0000256" key="7">
    <source>
        <dbReference type="ARBA" id="ARBA00023163"/>
    </source>
</evidence>
<dbReference type="InterPro" id="IPR001723">
    <property type="entry name" value="Nuclear_hrmn_rcpt"/>
</dbReference>
<feature type="region of interest" description="Disordered" evidence="11">
    <location>
        <begin position="199"/>
        <end position="260"/>
    </location>
</feature>
<keyword evidence="5 10" id="KW-0805">Transcription regulation</keyword>
<dbReference type="GO" id="GO:0008270">
    <property type="term" value="F:zinc ion binding"/>
    <property type="evidence" value="ECO:0007669"/>
    <property type="project" value="UniProtKB-KW"/>
</dbReference>
<evidence type="ECO:0000313" key="15">
    <source>
        <dbReference type="RefSeq" id="XP_055897559.1"/>
    </source>
</evidence>
<keyword evidence="7 10" id="KW-0804">Transcription</keyword>
<name>A0A9W3BD85_BIOGL</name>
<dbReference type="PROSITE" id="PS51843">
    <property type="entry name" value="NR_LBD"/>
    <property type="match status" value="1"/>
</dbReference>
<dbReference type="SMART" id="SM00399">
    <property type="entry name" value="ZnF_C4"/>
    <property type="match status" value="1"/>
</dbReference>
<keyword evidence="4 10" id="KW-0862">Zinc</keyword>
<sequence>MSARVGDKSEGNEEKHHDVCLVCGDRASGRHYGVKSCDGCRGFFKRSIRRNLEYICKENGTCVVDPVRRNQCQACRFQKCLSVNMNRNCVQHERAPRSNRLPRECSSPDKRFSYLDLTTSSSFDYNYTSIYPHLMTTRQDMSNSLLTQQVISTRLVPHGSQTERNFVPHGSQTERNLLLPIIQQSLVPTYSADPTLVSTSKSSEIYGGPNTCLQDTQRHTPPQELCSKRKRDTPTGQLETTRPSQDDFPSSTTSPSLSSSKVFLTSTSGNVVVPTPINPLHPLPVPFSYHVLPPLSSQAPLPPPPLHPMFASPYVQSFFPLAQCSSFNRMTSISEEILLACVTWARLLPAFTALNDSDKKILLEATWAELFVLLAAERGLHFDTSYFLAHMDLTSDDHPKQNQLLVICYSQLQEVKDILQSFRLLTVDMTEWSCLRSIVLFRYYARGLKSTAEVQRLHEKAHLTLMSHCTRVYPTDVLRTNRLLLLLPRLRDMSTDIVRAAFFRHGTPQDRAVERILGLH</sequence>
<dbReference type="InterPro" id="IPR013088">
    <property type="entry name" value="Znf_NHR/GATA"/>
</dbReference>
<evidence type="ECO:0000259" key="13">
    <source>
        <dbReference type="PROSITE" id="PS51843"/>
    </source>
</evidence>
<evidence type="ECO:0000256" key="4">
    <source>
        <dbReference type="ARBA" id="ARBA00022833"/>
    </source>
</evidence>
<evidence type="ECO:0000313" key="14">
    <source>
        <dbReference type="Proteomes" id="UP001165740"/>
    </source>
</evidence>
<dbReference type="RefSeq" id="XP_055897559.1">
    <property type="nucleotide sequence ID" value="XM_056041584.1"/>
</dbReference>
<evidence type="ECO:0000256" key="9">
    <source>
        <dbReference type="ARBA" id="ARBA00023242"/>
    </source>
</evidence>
<proteinExistence type="inferred from homology"/>
<dbReference type="GeneID" id="106072301"/>
<dbReference type="InterPro" id="IPR000536">
    <property type="entry name" value="Nucl_hrmn_rcpt_lig-bd"/>
</dbReference>